<dbReference type="Proteomes" id="UP001470230">
    <property type="component" value="Unassembled WGS sequence"/>
</dbReference>
<comment type="caution">
    <text evidence="2">The sequence shown here is derived from an EMBL/GenBank/DDBJ whole genome shotgun (WGS) entry which is preliminary data.</text>
</comment>
<evidence type="ECO:0000256" key="1">
    <source>
        <dbReference type="SAM" id="MobiDB-lite"/>
    </source>
</evidence>
<gene>
    <name evidence="2" type="ORF">M9Y10_008811</name>
</gene>
<accession>A0ABR2J076</accession>
<name>A0ABR2J076_9EUKA</name>
<sequence length="180" mass="20357">MNQIPDFFIIGSIIFGIQVQLPDKDSGSRHLKLYTKQIDFLPIYTTVSFHSDPEIIFDTQSNARISKYYPYVSLFNFNKISSLESSNKPSTYSLEITFQIKTNINSKEKSIFQPEKSANAQILNPSSIINLLNKNGQVSQNDINTIMRGFQIINSPTKNSSINSSISQKGSDRPKKIINK</sequence>
<protein>
    <submittedName>
        <fullName evidence="2">Uncharacterized protein</fullName>
    </submittedName>
</protein>
<reference evidence="2 3" key="1">
    <citation type="submission" date="2024-04" db="EMBL/GenBank/DDBJ databases">
        <title>Tritrichomonas musculus Genome.</title>
        <authorList>
            <person name="Alves-Ferreira E."/>
            <person name="Grigg M."/>
            <person name="Lorenzi H."/>
            <person name="Galac M."/>
        </authorList>
    </citation>
    <scope>NUCLEOTIDE SEQUENCE [LARGE SCALE GENOMIC DNA]</scope>
    <source>
        <strain evidence="2 3">EAF2021</strain>
    </source>
</reference>
<keyword evidence="3" id="KW-1185">Reference proteome</keyword>
<feature type="region of interest" description="Disordered" evidence="1">
    <location>
        <begin position="159"/>
        <end position="180"/>
    </location>
</feature>
<organism evidence="2 3">
    <name type="scientific">Tritrichomonas musculus</name>
    <dbReference type="NCBI Taxonomy" id="1915356"/>
    <lineage>
        <taxon>Eukaryota</taxon>
        <taxon>Metamonada</taxon>
        <taxon>Parabasalia</taxon>
        <taxon>Tritrichomonadida</taxon>
        <taxon>Tritrichomonadidae</taxon>
        <taxon>Tritrichomonas</taxon>
    </lineage>
</organism>
<evidence type="ECO:0000313" key="3">
    <source>
        <dbReference type="Proteomes" id="UP001470230"/>
    </source>
</evidence>
<proteinExistence type="predicted"/>
<feature type="compositionally biased region" description="Basic and acidic residues" evidence="1">
    <location>
        <begin position="170"/>
        <end position="180"/>
    </location>
</feature>
<dbReference type="EMBL" id="JAPFFF010000014">
    <property type="protein sequence ID" value="KAK8870899.1"/>
    <property type="molecule type" value="Genomic_DNA"/>
</dbReference>
<evidence type="ECO:0000313" key="2">
    <source>
        <dbReference type="EMBL" id="KAK8870899.1"/>
    </source>
</evidence>